<evidence type="ECO:0000256" key="6">
    <source>
        <dbReference type="SAM" id="MobiDB-lite"/>
    </source>
</evidence>
<keyword evidence="7" id="KW-0812">Transmembrane</keyword>
<organism evidence="10 11">
    <name type="scientific">Hydra vulgaris</name>
    <name type="common">Hydra</name>
    <name type="synonym">Hydra attenuata</name>
    <dbReference type="NCBI Taxonomy" id="6087"/>
    <lineage>
        <taxon>Eukaryota</taxon>
        <taxon>Metazoa</taxon>
        <taxon>Cnidaria</taxon>
        <taxon>Hydrozoa</taxon>
        <taxon>Hydroidolina</taxon>
        <taxon>Anthoathecata</taxon>
        <taxon>Aplanulata</taxon>
        <taxon>Hydridae</taxon>
        <taxon>Hydra</taxon>
    </lineage>
</organism>
<dbReference type="Gene3D" id="3.40.720.10">
    <property type="entry name" value="Alkaline Phosphatase, subunit A"/>
    <property type="match status" value="1"/>
</dbReference>
<dbReference type="InterPro" id="IPR017850">
    <property type="entry name" value="Alkaline_phosphatase_core_sf"/>
</dbReference>
<feature type="region of interest" description="Disordered" evidence="6">
    <location>
        <begin position="1559"/>
        <end position="1579"/>
    </location>
</feature>
<feature type="compositionally biased region" description="Polar residues" evidence="6">
    <location>
        <begin position="1112"/>
        <end position="1125"/>
    </location>
</feature>
<dbReference type="PANTHER" id="PTHR10342:SF273">
    <property type="entry name" value="RE14504P"/>
    <property type="match status" value="1"/>
</dbReference>
<protein>
    <submittedName>
        <fullName evidence="11">Serine-rich adhesin for platelets isoform X2</fullName>
    </submittedName>
</protein>
<keyword evidence="4" id="KW-0106">Calcium</keyword>
<dbReference type="Proteomes" id="UP001652625">
    <property type="component" value="Chromosome 02"/>
</dbReference>
<feature type="compositionally biased region" description="Low complexity" evidence="6">
    <location>
        <begin position="970"/>
        <end position="993"/>
    </location>
</feature>
<name>A0ABM4BCF0_HYDVU</name>
<evidence type="ECO:0000256" key="5">
    <source>
        <dbReference type="ARBA" id="ARBA00023180"/>
    </source>
</evidence>
<evidence type="ECO:0000256" key="7">
    <source>
        <dbReference type="SAM" id="Phobius"/>
    </source>
</evidence>
<feature type="compositionally biased region" description="Low complexity" evidence="6">
    <location>
        <begin position="1083"/>
        <end position="1093"/>
    </location>
</feature>
<dbReference type="GeneID" id="100198016"/>
<evidence type="ECO:0000256" key="3">
    <source>
        <dbReference type="ARBA" id="ARBA00022723"/>
    </source>
</evidence>
<feature type="region of interest" description="Disordered" evidence="6">
    <location>
        <begin position="956"/>
        <end position="1001"/>
    </location>
</feature>
<reference evidence="11" key="2">
    <citation type="submission" date="2025-08" db="UniProtKB">
        <authorList>
            <consortium name="RefSeq"/>
        </authorList>
    </citation>
    <scope>IDENTIFICATION</scope>
</reference>
<comment type="similarity">
    <text evidence="2">Belongs to the sulfatase family.</text>
</comment>
<evidence type="ECO:0000256" key="2">
    <source>
        <dbReference type="ARBA" id="ARBA00008779"/>
    </source>
</evidence>
<dbReference type="Pfam" id="PF00884">
    <property type="entry name" value="Sulfatase"/>
    <property type="match status" value="1"/>
</dbReference>
<keyword evidence="7" id="KW-1133">Transmembrane helix</keyword>
<feature type="transmembrane region" description="Helical" evidence="7">
    <location>
        <begin position="1595"/>
        <end position="1623"/>
    </location>
</feature>
<sequence>MKDREGQTKLNMILKNALLLLLCSFIKSEILSSKKPNIVFIVADDLGWDDVSFHGSPQIPTPNIDSLAKSGVILNNYYVSPSSFATKTEFMTGKYATHLGTQHGVLHNKQPFGLPHTEKILPQYLKEAGYNNYAVGKWALGYYKEEMLPWKRGFDFFYGGLTSSGKDYYTHSAFDENYGLDLRRNNEVIHNETGNYITEVYTREAVNIIKNYNDNKPLFLYVAHQAVHTGNADDPLQAPESYLKKLNHIKNIKRKLFAGMVLALDESVLNITIALAQKGLLDNTVIVFTTNAGGAVGGQELSSASNFPLRGSKLTVWEGGIRAVAFVYSDLIKNKGRVSLEMYHSTDWLLTALGLAGINTKGIKVDGFDVWKSISEGEVSPRFEILHQFDPLAKNLCSLRVGDYKLVINQDIGFYGDWYPRPAEIGELRYLKRIETLPNAKVTCDKNYPHPFLEMHAPPCDPIKKPCMFNIQWDPCEFHNLAEFMPNTLKVLLDRLQFYRLTLVKPIYPSVDSQADPENSDGVWSPWVNSSIASMNFHQQQPTIKLDTPNTNKAVFNGNQMTVNNKESTEVNLPAQTSNNVLEKTVQVTATTSPPLYSIMDQVVTPLILGPGLMVNSANESRKIEPTILLSNNQFNQFETSPQIVSDSGFGTTQPPPKLITSYLVKNISEYESPAESNVVNYVLNSSTPSFVDQIYNNNINKDFTTIVNNEVPNQKTSSVIQSTNAPTEKSNPNNLVLEHFDDVNKASKNIEDSSFGIQIINRNASKQLENSRVHLTDNELQSINKTGKIDMVGKTTEVYVVQNQNSLNPLQTNLVEDNLSLNKNISKVVTSVTNDGLFFNTINNVASVNQNKLVLESGNQNKLKTTIPPIIDYNDITGQGKTGKNLGYTPSSGITPSAILPSQTVPVVNGVTNKVVEQGAVSITPEMIHNPIEPSYPEIVTEAKLPPAEKYLPLSASLRPENKNEKLKTGSASKGSLSLGSGSETSTSTETEVSANSLTEAKTDSKLPALQKPYILANLKNIADAGSSGKTGLSSEVALLTGSDLGPGKVQLPSAQNFIKEPEYQSITKPDFDKPQNPFKQGGSSSRMSAGSSAGGGSETETETVVGAGASTGSGTKIGTNQGNKGPRVKPKNFSAKGSAKLLKQKNTPENNNAEKYKLSSLKNSKGLKSSLNPLAGHELDSSDFSLLNLQQSNFPNAVIAGYRPFQSVNDVISDSANQMCGESRNCISKMPIINYQEATEPEEKVKLYQNKSSGIEIHESQNIFRSIKAGIRVTESGDRTQATSNQLPVNNNQQSVAVNNSQNKTSNWQPKLDEAVLNGLPAQEKLHKFFGEIKVDNKKMFFISGTASEDKDLVYTQTDSSGLLTQNDVRKHNIGFNVVLPSNIVKQLSAPESLYTPKSRVENATKTQGTLHNIGEKTSIHQKNKPITKVFDSVADTARSRKMKVESPPVEENLPGIRGNIETINVEVMGGMNGDIGATKPLKGGLGENRKLSDDFVKSEIINVTDNVIEAKIEPSSNIDAGDLGSIVTLVGKVKVDRLSSKHMKGSHNITKENNAHKKTVKDHMSVKQPKLNSSTETNAANINSLKGPTNSFIVSSVIVVLLASFVVVGMAVVAVVAVVARHCRVAKHFDAS</sequence>
<feature type="signal peptide" evidence="8">
    <location>
        <begin position="1"/>
        <end position="28"/>
    </location>
</feature>
<accession>A0ABM4BCF0</accession>
<comment type="cofactor">
    <cofactor evidence="1">
        <name>Ca(2+)</name>
        <dbReference type="ChEBI" id="CHEBI:29108"/>
    </cofactor>
</comment>
<feature type="domain" description="Sulfatase N-terminal" evidence="9">
    <location>
        <begin position="36"/>
        <end position="358"/>
    </location>
</feature>
<evidence type="ECO:0000256" key="1">
    <source>
        <dbReference type="ARBA" id="ARBA00001913"/>
    </source>
</evidence>
<proteinExistence type="inferred from homology"/>
<dbReference type="RefSeq" id="XP_065646618.1">
    <property type="nucleotide sequence ID" value="XM_065790546.1"/>
</dbReference>
<dbReference type="InterPro" id="IPR000917">
    <property type="entry name" value="Sulfatase_N"/>
</dbReference>
<evidence type="ECO:0000256" key="8">
    <source>
        <dbReference type="SAM" id="SignalP"/>
    </source>
</evidence>
<reference evidence="10" key="1">
    <citation type="submission" date="2025-05" db="UniProtKB">
        <authorList>
            <consortium name="RefSeq"/>
        </authorList>
    </citation>
    <scope>NUCLEOTIDE SEQUENCE [LARGE SCALE GENOMIC DNA]</scope>
</reference>
<evidence type="ECO:0000256" key="4">
    <source>
        <dbReference type="ARBA" id="ARBA00022837"/>
    </source>
</evidence>
<dbReference type="CDD" id="cd16029">
    <property type="entry name" value="4-S"/>
    <property type="match status" value="1"/>
</dbReference>
<keyword evidence="3" id="KW-0479">Metal-binding</keyword>
<feature type="chain" id="PRO_5047277727" evidence="8">
    <location>
        <begin position="29"/>
        <end position="1635"/>
    </location>
</feature>
<feature type="region of interest" description="Disordered" evidence="6">
    <location>
        <begin position="1067"/>
        <end position="1137"/>
    </location>
</feature>
<dbReference type="InterPro" id="IPR047115">
    <property type="entry name" value="ARSB"/>
</dbReference>
<feature type="compositionally biased region" description="Basic and acidic residues" evidence="6">
    <location>
        <begin position="1559"/>
        <end position="1568"/>
    </location>
</feature>
<evidence type="ECO:0000313" key="10">
    <source>
        <dbReference type="Proteomes" id="UP001652625"/>
    </source>
</evidence>
<evidence type="ECO:0000259" key="9">
    <source>
        <dbReference type="Pfam" id="PF00884"/>
    </source>
</evidence>
<gene>
    <name evidence="11" type="primary">LOC100198016</name>
</gene>
<keyword evidence="7" id="KW-0472">Membrane</keyword>
<evidence type="ECO:0000313" key="11">
    <source>
        <dbReference type="RefSeq" id="XP_065646618.1"/>
    </source>
</evidence>
<dbReference type="SUPFAM" id="SSF53649">
    <property type="entry name" value="Alkaline phosphatase-like"/>
    <property type="match status" value="1"/>
</dbReference>
<keyword evidence="8" id="KW-0732">Signal</keyword>
<dbReference type="Gene3D" id="3.30.1120.10">
    <property type="match status" value="1"/>
</dbReference>
<keyword evidence="10" id="KW-1185">Reference proteome</keyword>
<dbReference type="PANTHER" id="PTHR10342">
    <property type="entry name" value="ARYLSULFATASE"/>
    <property type="match status" value="1"/>
</dbReference>
<keyword evidence="5" id="KW-0325">Glycoprotein</keyword>